<reference evidence="1" key="1">
    <citation type="submission" date="2017-04" db="EMBL/GenBank/DDBJ databases">
        <authorList>
            <person name="Varghese N."/>
            <person name="Submissions S."/>
        </authorList>
    </citation>
    <scope>NUCLEOTIDE SEQUENCE</scope>
    <source>
        <strain evidence="1">WTE2008</strain>
    </source>
</reference>
<sequence length="65" mass="7550">MRKTKVYVIRRQGELYTRFSLSTHRDSVTGDLSISFTLPGKAWTFCFEKPIPELGLFVWGDTEHV</sequence>
<proteinExistence type="predicted"/>
<name>A0AC61PKP9_9FIRM</name>
<protein>
    <submittedName>
        <fullName evidence="1">Uncharacterized protein</fullName>
    </submittedName>
</protein>
<keyword evidence="2" id="KW-1185">Reference proteome</keyword>
<dbReference type="EMBL" id="FWXZ01000002">
    <property type="protein sequence ID" value="SMC56903.1"/>
    <property type="molecule type" value="Genomic_DNA"/>
</dbReference>
<comment type="caution">
    <text evidence="1">The sequence shown here is derived from an EMBL/GenBank/DDBJ whole genome shotgun (WGS) entry which is preliminary data.</text>
</comment>
<accession>A0AC61PKP9</accession>
<evidence type="ECO:0000313" key="1">
    <source>
        <dbReference type="EMBL" id="SMC56903.1"/>
    </source>
</evidence>
<gene>
    <name evidence="1" type="ORF">SAMN06297397_1409</name>
</gene>
<evidence type="ECO:0000313" key="2">
    <source>
        <dbReference type="Proteomes" id="UP000192328"/>
    </source>
</evidence>
<organism evidence="1 2">
    <name type="scientific">Aristaeella lactis</name>
    <dbReference type="NCBI Taxonomy" id="3046383"/>
    <lineage>
        <taxon>Bacteria</taxon>
        <taxon>Bacillati</taxon>
        <taxon>Bacillota</taxon>
        <taxon>Clostridia</taxon>
        <taxon>Eubacteriales</taxon>
        <taxon>Aristaeellaceae</taxon>
        <taxon>Aristaeella</taxon>
    </lineage>
</organism>
<dbReference type="Proteomes" id="UP000192328">
    <property type="component" value="Unassembled WGS sequence"/>
</dbReference>